<dbReference type="GO" id="GO:0016702">
    <property type="term" value="F:oxidoreductase activity, acting on single donors with incorporation of molecular oxygen, incorporation of two atoms of oxygen"/>
    <property type="evidence" value="ECO:0007669"/>
    <property type="project" value="InterPro"/>
</dbReference>
<feature type="domain" description="Lipoxygenase" evidence="5">
    <location>
        <begin position="82"/>
        <end position="150"/>
    </location>
</feature>
<evidence type="ECO:0000256" key="2">
    <source>
        <dbReference type="ARBA" id="ARBA00022964"/>
    </source>
</evidence>
<evidence type="ECO:0000256" key="1">
    <source>
        <dbReference type="ARBA" id="ARBA00022723"/>
    </source>
</evidence>
<keyword evidence="2" id="KW-0223">Dioxygenase</keyword>
<evidence type="ECO:0000256" key="4">
    <source>
        <dbReference type="SAM" id="MobiDB-lite"/>
    </source>
</evidence>
<dbReference type="Gene3D" id="1.20.245.10">
    <property type="entry name" value="Lipoxygenase-1, Domain 5"/>
    <property type="match status" value="2"/>
</dbReference>
<dbReference type="SUPFAM" id="SSF48484">
    <property type="entry name" value="Lipoxigenase"/>
    <property type="match status" value="1"/>
</dbReference>
<dbReference type="InterPro" id="IPR013819">
    <property type="entry name" value="LipOase_C"/>
</dbReference>
<keyword evidence="3" id="KW-0560">Oxidoreductase</keyword>
<dbReference type="PANTHER" id="PTHR11771">
    <property type="entry name" value="LIPOXYGENASE"/>
    <property type="match status" value="1"/>
</dbReference>
<feature type="compositionally biased region" description="Basic and acidic residues" evidence="4">
    <location>
        <begin position="129"/>
        <end position="142"/>
    </location>
</feature>
<comment type="caution">
    <text evidence="6">The sequence shown here is derived from an EMBL/GenBank/DDBJ whole genome shotgun (WGS) entry which is preliminary data.</text>
</comment>
<keyword evidence="1" id="KW-0479">Metal-binding</keyword>
<keyword evidence="7" id="KW-1185">Reference proteome</keyword>
<evidence type="ECO:0000313" key="7">
    <source>
        <dbReference type="Proteomes" id="UP000807159"/>
    </source>
</evidence>
<protein>
    <recommendedName>
        <fullName evidence="5">Lipoxygenase domain-containing protein</fullName>
    </recommendedName>
</protein>
<dbReference type="PROSITE" id="PS51393">
    <property type="entry name" value="LIPOXYGENASE_3"/>
    <property type="match status" value="2"/>
</dbReference>
<evidence type="ECO:0000313" key="6">
    <source>
        <dbReference type="EMBL" id="KAH8507341.1"/>
    </source>
</evidence>
<gene>
    <name evidence="6" type="ORF">H0E87_009751</name>
</gene>
<dbReference type="EMBL" id="JACEGQ020000005">
    <property type="protein sequence ID" value="KAH8507341.1"/>
    <property type="molecule type" value="Genomic_DNA"/>
</dbReference>
<evidence type="ECO:0000256" key="3">
    <source>
        <dbReference type="ARBA" id="ARBA00023002"/>
    </source>
</evidence>
<feature type="domain" description="Lipoxygenase" evidence="5">
    <location>
        <begin position="1"/>
        <end position="81"/>
    </location>
</feature>
<accession>A0A8T2YQM7</accession>
<dbReference type="Proteomes" id="UP000807159">
    <property type="component" value="Chromosome 5"/>
</dbReference>
<dbReference type="GO" id="GO:0046872">
    <property type="term" value="F:metal ion binding"/>
    <property type="evidence" value="ECO:0007669"/>
    <property type="project" value="UniProtKB-KW"/>
</dbReference>
<dbReference type="AlphaFoldDB" id="A0A8T2YQM7"/>
<dbReference type="GO" id="GO:0034440">
    <property type="term" value="P:lipid oxidation"/>
    <property type="evidence" value="ECO:0007669"/>
    <property type="project" value="InterPro"/>
</dbReference>
<sequence length="150" mass="17762">MKVPCLLRGVAVEDPKSPHGVRLLIEDYPYAVDGLEIWSVIKEWVRDYCSFYYKNDEMIQKDSEPQSWWKEAERKSYLPNRPTVSRRFMPEEAPPEYEELKSNLDKAFLKTIIAQLQTLLEFPHRNPVKDSSDEVYLDRDTKNGQQTRNH</sequence>
<evidence type="ECO:0000259" key="5">
    <source>
        <dbReference type="PROSITE" id="PS51393"/>
    </source>
</evidence>
<name>A0A8T2YQM7_POPDE</name>
<proteinExistence type="predicted"/>
<feature type="region of interest" description="Disordered" evidence="4">
    <location>
        <begin position="129"/>
        <end position="150"/>
    </location>
</feature>
<reference evidence="6" key="1">
    <citation type="journal article" date="2021" name="J. Hered.">
        <title>Genome Assembly of Salicaceae Populus deltoides (Eastern Cottonwood) I-69 Based on Nanopore Sequencing and Hi-C Technologies.</title>
        <authorList>
            <person name="Bai S."/>
            <person name="Wu H."/>
            <person name="Zhang J."/>
            <person name="Pan Z."/>
            <person name="Zhao W."/>
            <person name="Li Z."/>
            <person name="Tong C."/>
        </authorList>
    </citation>
    <scope>NUCLEOTIDE SEQUENCE</scope>
    <source>
        <tissue evidence="6">Leaf</tissue>
    </source>
</reference>
<dbReference type="Pfam" id="PF00305">
    <property type="entry name" value="Lipoxygenase"/>
    <property type="match status" value="2"/>
</dbReference>
<organism evidence="6 7">
    <name type="scientific">Populus deltoides</name>
    <name type="common">Eastern poplar</name>
    <name type="synonym">Eastern cottonwood</name>
    <dbReference type="NCBI Taxonomy" id="3696"/>
    <lineage>
        <taxon>Eukaryota</taxon>
        <taxon>Viridiplantae</taxon>
        <taxon>Streptophyta</taxon>
        <taxon>Embryophyta</taxon>
        <taxon>Tracheophyta</taxon>
        <taxon>Spermatophyta</taxon>
        <taxon>Magnoliopsida</taxon>
        <taxon>eudicotyledons</taxon>
        <taxon>Gunneridae</taxon>
        <taxon>Pentapetalae</taxon>
        <taxon>rosids</taxon>
        <taxon>fabids</taxon>
        <taxon>Malpighiales</taxon>
        <taxon>Salicaceae</taxon>
        <taxon>Saliceae</taxon>
        <taxon>Populus</taxon>
    </lineage>
</organism>
<dbReference type="InterPro" id="IPR000907">
    <property type="entry name" value="LipOase"/>
</dbReference>
<dbReference type="InterPro" id="IPR036226">
    <property type="entry name" value="LipOase_C_sf"/>
</dbReference>